<sequence length="836" mass="91527">MSSQETNPTPFSRSFTLQEFDRLLTTALDIDRVPLPLINFAPSRSSPASLEWTTNLDSYVDDQLDIDALDQPFLNLDGLSIDLGKPQLPPTLLRKVRSRASALVRRGKDDSLLPPVLEIDSEDLTDPPPPPVRVRTKSLPLPAFSSTKSKDLSSSVQPHVRRPCHSFIEHSVPQHHSWRQSLALHSPSISFRPRLTPRLQLSSTQFEDIDDQPTSPLFLNPRTPPMPLYEPSQSYLGTRRGSTTSTNSSLSSARHPPSVKSNAGTLASRISSSLSRLAQRSRSMISLTLDTEVQFADSPPSATTASHSPRTPVSPFTHIRPSNPASPLHQTCFPDLITEPDNSGNDPFPVDRVLTPEADPFARASYVFEAEADQRSSTPTPQIFAERSSISSYAFPSNASSRAASISEKTVATKSTEDSSRFVRGKYVPPPFPPPSHPPPKFPPPVRPLPPTPSPDNDRADFSDWTLNLDSPTDSHFKSVPCTKGRNDERTESSKPFKGLLSPRNRPSSPFPLLKNSSSSKSLLQALAPSVTYRSRSNTVYSTDSDTSQSPKRHASVDTEDSSGSTATLRAGPFYTENLLATSPPPAHRSSSGPLSPAPDCTELSPMLQHEFAVAKDDSSPIQPAVWRTSVLDDDLEGDWRPSRSPGAVRSGTRDSLMSTMSSDRGSFHTAISRMSVLSIDDMNENTIKSAYSWNDVHTIPSGGDWDIWVPGSEGYFEGEDNSQIKLTSKTWNELMEFCSVHEGVVVRKRSIPGDDEVTVLNVEVIEAHSGGLEMILTLARSRMRVETRRQSQGTLTVLAFSCPLPTTFGLLAHQCRGACLGQGVCDNDDANMKVF</sequence>
<feature type="compositionally biased region" description="Low complexity" evidence="1">
    <location>
        <begin position="234"/>
        <end position="252"/>
    </location>
</feature>
<feature type="compositionally biased region" description="Polar residues" evidence="1">
    <location>
        <begin position="538"/>
        <end position="550"/>
    </location>
</feature>
<feature type="region of interest" description="Disordered" evidence="1">
    <location>
        <begin position="538"/>
        <end position="603"/>
    </location>
</feature>
<dbReference type="EMBL" id="WIUZ02000005">
    <property type="protein sequence ID" value="KAF9787034.1"/>
    <property type="molecule type" value="Genomic_DNA"/>
</dbReference>
<accession>A0A9P6L8R3</accession>
<organism evidence="2 3">
    <name type="scientific">Thelephora terrestris</name>
    <dbReference type="NCBI Taxonomy" id="56493"/>
    <lineage>
        <taxon>Eukaryota</taxon>
        <taxon>Fungi</taxon>
        <taxon>Dikarya</taxon>
        <taxon>Basidiomycota</taxon>
        <taxon>Agaricomycotina</taxon>
        <taxon>Agaricomycetes</taxon>
        <taxon>Thelephorales</taxon>
        <taxon>Thelephoraceae</taxon>
        <taxon>Thelephora</taxon>
    </lineage>
</organism>
<feature type="region of interest" description="Disordered" evidence="1">
    <location>
        <begin position="204"/>
        <end position="265"/>
    </location>
</feature>
<name>A0A9P6L8R3_9AGAM</name>
<evidence type="ECO:0000256" key="1">
    <source>
        <dbReference type="SAM" id="MobiDB-lite"/>
    </source>
</evidence>
<feature type="compositionally biased region" description="Pro residues" evidence="1">
    <location>
        <begin position="428"/>
        <end position="454"/>
    </location>
</feature>
<feature type="compositionally biased region" description="Basic and acidic residues" evidence="1">
    <location>
        <begin position="485"/>
        <end position="495"/>
    </location>
</feature>
<feature type="compositionally biased region" description="Polar residues" evidence="1">
    <location>
        <begin position="395"/>
        <end position="414"/>
    </location>
</feature>
<evidence type="ECO:0000313" key="3">
    <source>
        <dbReference type="Proteomes" id="UP000736335"/>
    </source>
</evidence>
<feature type="compositionally biased region" description="Polar residues" evidence="1">
    <location>
        <begin position="654"/>
        <end position="663"/>
    </location>
</feature>
<feature type="region of interest" description="Disordered" evidence="1">
    <location>
        <begin position="636"/>
        <end position="663"/>
    </location>
</feature>
<feature type="compositionally biased region" description="Low complexity" evidence="1">
    <location>
        <begin position="507"/>
        <end position="519"/>
    </location>
</feature>
<protein>
    <submittedName>
        <fullName evidence="2">Uncharacterized protein</fullName>
    </submittedName>
</protein>
<comment type="caution">
    <text evidence="2">The sequence shown here is derived from an EMBL/GenBank/DDBJ whole genome shotgun (WGS) entry which is preliminary data.</text>
</comment>
<reference evidence="2" key="1">
    <citation type="journal article" date="2020" name="Nat. Commun.">
        <title>Large-scale genome sequencing of mycorrhizal fungi provides insights into the early evolution of symbiotic traits.</title>
        <authorList>
            <person name="Miyauchi S."/>
            <person name="Kiss E."/>
            <person name="Kuo A."/>
            <person name="Drula E."/>
            <person name="Kohler A."/>
            <person name="Sanchez-Garcia M."/>
            <person name="Morin E."/>
            <person name="Andreopoulos B."/>
            <person name="Barry K.W."/>
            <person name="Bonito G."/>
            <person name="Buee M."/>
            <person name="Carver A."/>
            <person name="Chen C."/>
            <person name="Cichocki N."/>
            <person name="Clum A."/>
            <person name="Culley D."/>
            <person name="Crous P.W."/>
            <person name="Fauchery L."/>
            <person name="Girlanda M."/>
            <person name="Hayes R.D."/>
            <person name="Keri Z."/>
            <person name="LaButti K."/>
            <person name="Lipzen A."/>
            <person name="Lombard V."/>
            <person name="Magnuson J."/>
            <person name="Maillard F."/>
            <person name="Murat C."/>
            <person name="Nolan M."/>
            <person name="Ohm R.A."/>
            <person name="Pangilinan J."/>
            <person name="Pereira M.F."/>
            <person name="Perotto S."/>
            <person name="Peter M."/>
            <person name="Pfister S."/>
            <person name="Riley R."/>
            <person name="Sitrit Y."/>
            <person name="Stielow J.B."/>
            <person name="Szollosi G."/>
            <person name="Zifcakova L."/>
            <person name="Stursova M."/>
            <person name="Spatafora J.W."/>
            <person name="Tedersoo L."/>
            <person name="Vaario L.M."/>
            <person name="Yamada A."/>
            <person name="Yan M."/>
            <person name="Wang P."/>
            <person name="Xu J."/>
            <person name="Bruns T."/>
            <person name="Baldrian P."/>
            <person name="Vilgalys R."/>
            <person name="Dunand C."/>
            <person name="Henrissat B."/>
            <person name="Grigoriev I.V."/>
            <person name="Hibbett D."/>
            <person name="Nagy L.G."/>
            <person name="Martin F.M."/>
        </authorList>
    </citation>
    <scope>NUCLEOTIDE SEQUENCE</scope>
    <source>
        <strain evidence="2">UH-Tt-Lm1</strain>
    </source>
</reference>
<feature type="region of interest" description="Disordered" evidence="1">
    <location>
        <begin position="115"/>
        <end position="158"/>
    </location>
</feature>
<evidence type="ECO:0000313" key="2">
    <source>
        <dbReference type="EMBL" id="KAF9787034.1"/>
    </source>
</evidence>
<dbReference type="Proteomes" id="UP000736335">
    <property type="component" value="Unassembled WGS sequence"/>
</dbReference>
<reference evidence="2" key="2">
    <citation type="submission" date="2020-11" db="EMBL/GenBank/DDBJ databases">
        <authorList>
            <consortium name="DOE Joint Genome Institute"/>
            <person name="Kuo A."/>
            <person name="Miyauchi S."/>
            <person name="Kiss E."/>
            <person name="Drula E."/>
            <person name="Kohler A."/>
            <person name="Sanchez-Garcia M."/>
            <person name="Andreopoulos B."/>
            <person name="Barry K.W."/>
            <person name="Bonito G."/>
            <person name="Buee M."/>
            <person name="Carver A."/>
            <person name="Chen C."/>
            <person name="Cichocki N."/>
            <person name="Clum A."/>
            <person name="Culley D."/>
            <person name="Crous P.W."/>
            <person name="Fauchery L."/>
            <person name="Girlanda M."/>
            <person name="Hayes R."/>
            <person name="Keri Z."/>
            <person name="Labutti K."/>
            <person name="Lipzen A."/>
            <person name="Lombard V."/>
            <person name="Magnuson J."/>
            <person name="Maillard F."/>
            <person name="Morin E."/>
            <person name="Murat C."/>
            <person name="Nolan M."/>
            <person name="Ohm R."/>
            <person name="Pangilinan J."/>
            <person name="Pereira M."/>
            <person name="Perotto S."/>
            <person name="Peter M."/>
            <person name="Riley R."/>
            <person name="Sitrit Y."/>
            <person name="Stielow B."/>
            <person name="Szollosi G."/>
            <person name="Zifcakova L."/>
            <person name="Stursova M."/>
            <person name="Spatafora J.W."/>
            <person name="Tedersoo L."/>
            <person name="Vaario L.-M."/>
            <person name="Yamada A."/>
            <person name="Yan M."/>
            <person name="Wang P."/>
            <person name="Xu J."/>
            <person name="Bruns T."/>
            <person name="Baldrian P."/>
            <person name="Vilgalys R."/>
            <person name="Henrissat B."/>
            <person name="Grigoriev I.V."/>
            <person name="Hibbett D."/>
            <person name="Nagy L.G."/>
            <person name="Martin F.M."/>
        </authorList>
    </citation>
    <scope>NUCLEOTIDE SEQUENCE</scope>
    <source>
        <strain evidence="2">UH-Tt-Lm1</strain>
    </source>
</reference>
<proteinExistence type="predicted"/>
<keyword evidence="3" id="KW-1185">Reference proteome</keyword>
<dbReference type="OrthoDB" id="10372933at2759"/>
<dbReference type="AlphaFoldDB" id="A0A9P6L8R3"/>
<feature type="compositionally biased region" description="Polar residues" evidence="1">
    <location>
        <begin position="465"/>
        <end position="474"/>
    </location>
</feature>
<feature type="compositionally biased region" description="Polar residues" evidence="1">
    <location>
        <begin position="204"/>
        <end position="217"/>
    </location>
</feature>
<feature type="region of interest" description="Disordered" evidence="1">
    <location>
        <begin position="395"/>
        <end position="519"/>
    </location>
</feature>
<gene>
    <name evidence="2" type="ORF">BJ322DRAFT_1107118</name>
</gene>